<organism evidence="1 2">
    <name type="scientific">Smittium culicis</name>
    <dbReference type="NCBI Taxonomy" id="133412"/>
    <lineage>
        <taxon>Eukaryota</taxon>
        <taxon>Fungi</taxon>
        <taxon>Fungi incertae sedis</taxon>
        <taxon>Zoopagomycota</taxon>
        <taxon>Kickxellomycotina</taxon>
        <taxon>Harpellomycetes</taxon>
        <taxon>Harpellales</taxon>
        <taxon>Legeriomycetaceae</taxon>
        <taxon>Smittium</taxon>
    </lineage>
</organism>
<evidence type="ECO:0000313" key="2">
    <source>
        <dbReference type="Proteomes" id="UP000187429"/>
    </source>
</evidence>
<evidence type="ECO:0000313" key="1">
    <source>
        <dbReference type="EMBL" id="OMJ27214.1"/>
    </source>
</evidence>
<gene>
    <name evidence="1" type="ORF">AYI69_g3356</name>
</gene>
<dbReference type="Proteomes" id="UP000187429">
    <property type="component" value="Unassembled WGS sequence"/>
</dbReference>
<reference evidence="2" key="1">
    <citation type="submission" date="2017-01" db="EMBL/GenBank/DDBJ databases">
        <authorList>
            <person name="Wang Y."/>
            <person name="White M."/>
            <person name="Kvist S."/>
            <person name="Moncalvo J.-M."/>
        </authorList>
    </citation>
    <scope>NUCLEOTIDE SEQUENCE [LARGE SCALE GENOMIC DNA]</scope>
    <source>
        <strain evidence="2">ID-206-W2</strain>
    </source>
</reference>
<comment type="caution">
    <text evidence="1">The sequence shown here is derived from an EMBL/GenBank/DDBJ whole genome shotgun (WGS) entry which is preliminary data.</text>
</comment>
<name>A0A1R1YK04_9FUNG</name>
<proteinExistence type="predicted"/>
<protein>
    <submittedName>
        <fullName evidence="1">Uncharacterized protein</fullName>
    </submittedName>
</protein>
<dbReference type="AlphaFoldDB" id="A0A1R1YK04"/>
<accession>A0A1R1YK04</accession>
<keyword evidence="2" id="KW-1185">Reference proteome</keyword>
<dbReference type="EMBL" id="LSSM01001115">
    <property type="protein sequence ID" value="OMJ27214.1"/>
    <property type="molecule type" value="Genomic_DNA"/>
</dbReference>
<sequence length="101" mass="11506">MIRRTAIPEEDHLGQEEPIRLAHSGTISVHKSSDRQRYRSQPFSSLLYESQVYQSHVWVGAYFLFNPNELNSITACNFSHPAYLKQCLGGSFGKHIDPISL</sequence>